<protein>
    <recommendedName>
        <fullName evidence="3">DUF4760 domain-containing protein</fullName>
    </recommendedName>
</protein>
<dbReference type="Proteomes" id="UP000240638">
    <property type="component" value="Unassembled WGS sequence"/>
</dbReference>
<organism evidence="1 2">
    <name type="scientific">Trinickia symbiotica</name>
    <dbReference type="NCBI Taxonomy" id="863227"/>
    <lineage>
        <taxon>Bacteria</taxon>
        <taxon>Pseudomonadati</taxon>
        <taxon>Pseudomonadota</taxon>
        <taxon>Betaproteobacteria</taxon>
        <taxon>Burkholderiales</taxon>
        <taxon>Burkholderiaceae</taxon>
        <taxon>Trinickia</taxon>
    </lineage>
</organism>
<proteinExistence type="predicted"/>
<reference evidence="1 2" key="1">
    <citation type="submission" date="2018-03" db="EMBL/GenBank/DDBJ databases">
        <title>Whole genome analyses suggest that Burkholderia sensu lato contains two further novel genera in the rhizoxinica-symbiotica group Mycetohabitans gen. nov., and Trinickia gen. nov.: implications for the evolution of diazotrophy and nodulation in the Burkholderiaceae.</title>
        <authorList>
            <person name="Estrada De Los Santos P."/>
            <person name="Palmer M."/>
            <person name="Chavez-Ramirez B."/>
            <person name="Steenkamp E.T."/>
            <person name="Hirsch A.M."/>
            <person name="Manyaka P."/>
            <person name="Maluk M."/>
            <person name="Lafos M."/>
            <person name="Crook M."/>
            <person name="Gross E."/>
            <person name="Simon M.F."/>
            <person name="Bueno Dos Reis Junior F."/>
            <person name="Poole P.S."/>
            <person name="Venter S.N."/>
            <person name="James E.K."/>
        </authorList>
    </citation>
    <scope>NUCLEOTIDE SEQUENCE [LARGE SCALE GENOMIC DNA]</scope>
    <source>
        <strain evidence="1 2">JPY-366</strain>
    </source>
</reference>
<name>A0A2T3XLB2_9BURK</name>
<accession>A0A2T3XLB2</accession>
<comment type="caution">
    <text evidence="1">The sequence shown here is derived from an EMBL/GenBank/DDBJ whole genome shotgun (WGS) entry which is preliminary data.</text>
</comment>
<dbReference type="RefSeq" id="WP_107153908.1">
    <property type="nucleotide sequence ID" value="NZ_PYUC01000020.1"/>
</dbReference>
<sequence>MTTLLEYTIIEIPKLTSSVVLLALAWFVGQRLTVAWNLRQKQKENDLATARDFHALYGEFFAIWKLWNYYVRDVGAKSLEGASRWALLVRACEAEAKLETTFVRLACEQRLKPDDIAVLGHFRQVYQQLRQAIRDNRPLAWDSATHADYLLFKTLAPQVASLIVGESGLAGDRDVAASVLVEITSNKWENWAGPSAHKTAAITER</sequence>
<dbReference type="AlphaFoldDB" id="A0A2T3XLB2"/>
<gene>
    <name evidence="1" type="ORF">C9I57_28490</name>
</gene>
<evidence type="ECO:0000313" key="1">
    <source>
        <dbReference type="EMBL" id="PTB17302.1"/>
    </source>
</evidence>
<dbReference type="EMBL" id="PYUC01000020">
    <property type="protein sequence ID" value="PTB17302.1"/>
    <property type="molecule type" value="Genomic_DNA"/>
</dbReference>
<evidence type="ECO:0008006" key="3">
    <source>
        <dbReference type="Google" id="ProtNLM"/>
    </source>
</evidence>
<evidence type="ECO:0000313" key="2">
    <source>
        <dbReference type="Proteomes" id="UP000240638"/>
    </source>
</evidence>